<evidence type="ECO:0000256" key="2">
    <source>
        <dbReference type="SAM" id="Phobius"/>
    </source>
</evidence>
<feature type="transmembrane region" description="Helical" evidence="2">
    <location>
        <begin position="217"/>
        <end position="235"/>
    </location>
</feature>
<dbReference type="AlphaFoldDB" id="A0AA36CZQ1"/>
<organism evidence="3 4">
    <name type="scientific">Mesorhabditis spiculigera</name>
    <dbReference type="NCBI Taxonomy" id="96644"/>
    <lineage>
        <taxon>Eukaryota</taxon>
        <taxon>Metazoa</taxon>
        <taxon>Ecdysozoa</taxon>
        <taxon>Nematoda</taxon>
        <taxon>Chromadorea</taxon>
        <taxon>Rhabditida</taxon>
        <taxon>Rhabditina</taxon>
        <taxon>Rhabditomorpha</taxon>
        <taxon>Rhabditoidea</taxon>
        <taxon>Rhabditidae</taxon>
        <taxon>Mesorhabditinae</taxon>
        <taxon>Mesorhabditis</taxon>
    </lineage>
</organism>
<feature type="transmembrane region" description="Helical" evidence="2">
    <location>
        <begin position="27"/>
        <end position="49"/>
    </location>
</feature>
<comment type="caution">
    <text evidence="3">The sequence shown here is derived from an EMBL/GenBank/DDBJ whole genome shotgun (WGS) entry which is preliminary data.</text>
</comment>
<evidence type="ECO:0000313" key="3">
    <source>
        <dbReference type="EMBL" id="CAJ0577313.1"/>
    </source>
</evidence>
<feature type="transmembrane region" description="Helical" evidence="2">
    <location>
        <begin position="241"/>
        <end position="261"/>
    </location>
</feature>
<keyword evidence="2" id="KW-0812">Transmembrane</keyword>
<keyword evidence="2" id="KW-1133">Transmembrane helix</keyword>
<protein>
    <submittedName>
        <fullName evidence="3">Uncharacterized protein</fullName>
    </submittedName>
</protein>
<name>A0AA36CZQ1_9BILA</name>
<feature type="transmembrane region" description="Helical" evidence="2">
    <location>
        <begin position="125"/>
        <end position="150"/>
    </location>
</feature>
<feature type="transmembrane region" description="Helical" evidence="2">
    <location>
        <begin position="61"/>
        <end position="81"/>
    </location>
</feature>
<feature type="non-terminal residue" evidence="3">
    <location>
        <position position="1"/>
    </location>
</feature>
<gene>
    <name evidence="3" type="ORF">MSPICULIGERA_LOCUS15590</name>
</gene>
<sequence length="320" mass="35704">MILRANLALYRCNTAYLSDTWKTVTKWAIVATSGLVIFMVFIVIIMNCMHKSKGPQRMIHLFEELTMVVLFLAMGIAQFFFLTKEMPCKIVTIAIQFTMTLLAGLFLMEGLFAQGMINYSKPKNAGLGTPMSLFISLIIAAISTGATYFLQHKYYAVSGLSCHAVTSVGMMYGFIIPVWLLVFLAGVMAQRGLLKCVKVQYDSDLEQVYWAYKSAKVLVPFSTLVTTIYVLIMFGLDQQRWYVLILAAILNVILAFYLYVAHTFSQQKLAKKKAPGPGGIYRQCPKDKQDYDNDNPDSKSDAAPAPEPTEAIPVDAPPAY</sequence>
<reference evidence="3" key="1">
    <citation type="submission" date="2023-06" db="EMBL/GenBank/DDBJ databases">
        <authorList>
            <person name="Delattre M."/>
        </authorList>
    </citation>
    <scope>NUCLEOTIDE SEQUENCE</scope>
    <source>
        <strain evidence="3">AF72</strain>
    </source>
</reference>
<evidence type="ECO:0000256" key="1">
    <source>
        <dbReference type="SAM" id="MobiDB-lite"/>
    </source>
</evidence>
<feature type="transmembrane region" description="Helical" evidence="2">
    <location>
        <begin position="93"/>
        <end position="113"/>
    </location>
</feature>
<dbReference type="Gene3D" id="1.20.1070.10">
    <property type="entry name" value="Rhodopsin 7-helix transmembrane proteins"/>
    <property type="match status" value="1"/>
</dbReference>
<feature type="compositionally biased region" description="Low complexity" evidence="1">
    <location>
        <begin position="302"/>
        <end position="313"/>
    </location>
</feature>
<feature type="region of interest" description="Disordered" evidence="1">
    <location>
        <begin position="271"/>
        <end position="320"/>
    </location>
</feature>
<accession>A0AA36CZQ1</accession>
<keyword evidence="4" id="KW-1185">Reference proteome</keyword>
<feature type="compositionally biased region" description="Basic and acidic residues" evidence="1">
    <location>
        <begin position="284"/>
        <end position="300"/>
    </location>
</feature>
<dbReference type="Proteomes" id="UP001177023">
    <property type="component" value="Unassembled WGS sequence"/>
</dbReference>
<dbReference type="EMBL" id="CATQJA010002650">
    <property type="protein sequence ID" value="CAJ0577313.1"/>
    <property type="molecule type" value="Genomic_DNA"/>
</dbReference>
<proteinExistence type="predicted"/>
<feature type="transmembrane region" description="Helical" evidence="2">
    <location>
        <begin position="170"/>
        <end position="189"/>
    </location>
</feature>
<keyword evidence="2" id="KW-0472">Membrane</keyword>
<evidence type="ECO:0000313" key="4">
    <source>
        <dbReference type="Proteomes" id="UP001177023"/>
    </source>
</evidence>